<evidence type="ECO:0000256" key="2">
    <source>
        <dbReference type="RuleBase" id="RU000363"/>
    </source>
</evidence>
<gene>
    <name evidence="3" type="ORF">G4H13_32510</name>
</gene>
<dbReference type="GO" id="GO:0016491">
    <property type="term" value="F:oxidoreductase activity"/>
    <property type="evidence" value="ECO:0007669"/>
    <property type="project" value="UniProtKB-KW"/>
</dbReference>
<sequence length="266" mass="28562">MKTILITGASDGLGRALAEALAESGHRLLLHGRNPERLKSVAESTGGEVFRADLSSLAATKRLAAAIAAGHDRLDVLVNNAGVGFRKESTERQTSIDGYELRLAVNYLAPVLLTRELLPLLKKAALSRIVNVASMGQQMFDFEDPQFERGFSQLDAYCRSKLALVTHTVGLAEELAGTGVTVNSLHPATFMATAMTHASGVDVKEPVEKGVAATSRLVSDPELATVTGRFYNGETETPPPHSEALAPPYRRRLADLTDELLKLAFV</sequence>
<dbReference type="PRINTS" id="PR00081">
    <property type="entry name" value="GDHRDH"/>
</dbReference>
<dbReference type="InterPro" id="IPR002347">
    <property type="entry name" value="SDR_fam"/>
</dbReference>
<evidence type="ECO:0000313" key="3">
    <source>
        <dbReference type="EMBL" id="NEW74962.1"/>
    </source>
</evidence>
<comment type="caution">
    <text evidence="3">The sequence shown here is derived from an EMBL/GenBank/DDBJ whole genome shotgun (WGS) entry which is preliminary data.</text>
</comment>
<dbReference type="Proteomes" id="UP000476310">
    <property type="component" value="Unassembled WGS sequence"/>
</dbReference>
<dbReference type="SUPFAM" id="SSF51735">
    <property type="entry name" value="NAD(P)-binding Rossmann-fold domains"/>
    <property type="match status" value="1"/>
</dbReference>
<dbReference type="PANTHER" id="PTHR43157:SF31">
    <property type="entry name" value="PHOSPHATIDYLINOSITOL-GLYCAN BIOSYNTHESIS CLASS F PROTEIN"/>
    <property type="match status" value="1"/>
</dbReference>
<dbReference type="PRINTS" id="PR00080">
    <property type="entry name" value="SDRFAMILY"/>
</dbReference>
<dbReference type="Gene3D" id="3.40.50.720">
    <property type="entry name" value="NAD(P)-binding Rossmann-like Domain"/>
    <property type="match status" value="1"/>
</dbReference>
<comment type="similarity">
    <text evidence="2">Belongs to the short-chain dehydrogenases/reductases (SDR) family.</text>
</comment>
<reference evidence="3" key="1">
    <citation type="submission" date="2020-02" db="EMBL/GenBank/DDBJ databases">
        <title>A new Streptomyces sp. for controlling soil-borne diseases.</title>
        <authorList>
            <person name="Li X."/>
            <person name="Tian Y."/>
            <person name="Gao K."/>
        </authorList>
    </citation>
    <scope>NUCLEOTIDE SEQUENCE [LARGE SCALE GENOMIC DNA]</scope>
    <source>
        <strain evidence="3">0250</strain>
    </source>
</reference>
<organism evidence="3 4">
    <name type="scientific">Streptomyces rhizosphaericus</name>
    <dbReference type="NCBI Taxonomy" id="114699"/>
    <lineage>
        <taxon>Bacteria</taxon>
        <taxon>Bacillati</taxon>
        <taxon>Actinomycetota</taxon>
        <taxon>Actinomycetes</taxon>
        <taxon>Kitasatosporales</taxon>
        <taxon>Streptomycetaceae</taxon>
        <taxon>Streptomyces</taxon>
        <taxon>Streptomyces violaceusniger group</taxon>
    </lineage>
</organism>
<protein>
    <submittedName>
        <fullName evidence="3">SDR family NAD(P)-dependent oxidoreductase</fullName>
    </submittedName>
</protein>
<keyword evidence="4" id="KW-1185">Reference proteome</keyword>
<dbReference type="EMBL" id="JAAIKT010000050">
    <property type="protein sequence ID" value="NEW74962.1"/>
    <property type="molecule type" value="Genomic_DNA"/>
</dbReference>
<name>A0A6G4ANY7_9ACTN</name>
<dbReference type="Pfam" id="PF00106">
    <property type="entry name" value="adh_short"/>
    <property type="match status" value="1"/>
</dbReference>
<evidence type="ECO:0000256" key="1">
    <source>
        <dbReference type="ARBA" id="ARBA00023002"/>
    </source>
</evidence>
<evidence type="ECO:0000313" key="4">
    <source>
        <dbReference type="Proteomes" id="UP000476310"/>
    </source>
</evidence>
<dbReference type="InterPro" id="IPR036291">
    <property type="entry name" value="NAD(P)-bd_dom_sf"/>
</dbReference>
<keyword evidence="1" id="KW-0560">Oxidoreductase</keyword>
<dbReference type="RefSeq" id="WP_164432949.1">
    <property type="nucleotide sequence ID" value="NZ_JAAIKT010000050.1"/>
</dbReference>
<accession>A0A6G4ANY7</accession>
<dbReference type="AlphaFoldDB" id="A0A6G4ANY7"/>
<dbReference type="PANTHER" id="PTHR43157">
    <property type="entry name" value="PHOSPHATIDYLINOSITOL-GLYCAN BIOSYNTHESIS CLASS F PROTEIN-RELATED"/>
    <property type="match status" value="1"/>
</dbReference>
<proteinExistence type="inferred from homology"/>